<dbReference type="EMBL" id="MLJW01000867">
    <property type="protein sequence ID" value="OIQ81902.1"/>
    <property type="molecule type" value="Genomic_DNA"/>
</dbReference>
<dbReference type="PROSITE" id="PS00076">
    <property type="entry name" value="PYRIDINE_REDOX_1"/>
    <property type="match status" value="1"/>
</dbReference>
<evidence type="ECO:0000259" key="12">
    <source>
        <dbReference type="Pfam" id="PF09335"/>
    </source>
</evidence>
<evidence type="ECO:0000256" key="2">
    <source>
        <dbReference type="ARBA" id="ARBA00007532"/>
    </source>
</evidence>
<reference evidence="13" key="1">
    <citation type="submission" date="2016-10" db="EMBL/GenBank/DDBJ databases">
        <title>Sequence of Gallionella enrichment culture.</title>
        <authorList>
            <person name="Poehlein A."/>
            <person name="Muehling M."/>
            <person name="Daniel R."/>
        </authorList>
    </citation>
    <scope>NUCLEOTIDE SEQUENCE</scope>
</reference>
<feature type="transmembrane region" description="Helical" evidence="9">
    <location>
        <begin position="212"/>
        <end position="231"/>
    </location>
</feature>
<evidence type="ECO:0000256" key="5">
    <source>
        <dbReference type="ARBA" id="ARBA00022857"/>
    </source>
</evidence>
<comment type="caution">
    <text evidence="13">The sequence shown here is derived from an EMBL/GenBank/DDBJ whole genome shotgun (WGS) entry which is preliminary data.</text>
</comment>
<evidence type="ECO:0000256" key="6">
    <source>
        <dbReference type="ARBA" id="ARBA00023002"/>
    </source>
</evidence>
<keyword evidence="7" id="KW-1015">Disulfide bond</keyword>
<dbReference type="FunFam" id="3.30.390.30:FF:000001">
    <property type="entry name" value="Dihydrolipoyl dehydrogenase"/>
    <property type="match status" value="1"/>
</dbReference>
<dbReference type="InterPro" id="IPR016156">
    <property type="entry name" value="FAD/NAD-linked_Rdtase_dimer_sf"/>
</dbReference>
<dbReference type="Pfam" id="PF07992">
    <property type="entry name" value="Pyr_redox_2"/>
    <property type="match status" value="1"/>
</dbReference>
<dbReference type="SUPFAM" id="SSF55424">
    <property type="entry name" value="FAD/NAD-linked reductases, dimerisation (C-terminal) domain"/>
    <property type="match status" value="1"/>
</dbReference>
<feature type="domain" description="Pyridine nucleotide-disulphide oxidoreductase dimerisation" evidence="10">
    <location>
        <begin position="594"/>
        <end position="700"/>
    </location>
</feature>
<sequence length="728" mass="77221">MGTTSRAAPRPARRPPVRLLLALALVAAAVAGIAALPHGAAGLGELHRKLGELLATERAHPLAFAAGFFALYVVAAALSIPAAALFTLAGGALFGLWTGVVLVSFASAIGATLAFASARWILAPWVRERLGARLMAIDAGVRRDGAFYLFGMRLVPVFPFFVVNLALGLTEMPARRFYWVSQLGMLPATLVYVGAGTRLARIDDLHAIASPSLWLALGLLGVLPLAARVVLRRIDAARRLAHWPRPRRFERNVVVIGAGAAGLVASYVAAAAKARVTLVEAGAMGGDCLNTGCVPSKALLHVARSVHAMQHAAELGVRAAPPEVDFAAVMRRVREVVAQVAPHDSVERYRGLGVDVLRGRARITSPWTVRVEGADGVVELSTRAIVVAAGARPLVPPIPGLDEVGYLTSDTVWGLRELPRRLLVLGGGPIGCELAQAFARLGSRVTLMEMQPRILAREDADVAAQLDAALRADGVELLAGHKALQARIDGGVRRMRAQGPDGEVDVEFDALLCALGRVARTEGYGLQELGVALRRNGSVEADAALRTNIPNLYVCGDVTGPLQFTHVAAHQAWTASVNALLGGWWSLKSDLSVIPWTTFTDPEVARVGLSEDEARTRGVAYELTRYDLAELDRAIADGATGGFVKVLTAPGKDRILGAVIVGAHAGELLAEFVLAMRRGLGLGAILGTVHAYPTWSEAARATAGAWKRGHVSPRLLRWSGRLFAWRRG</sequence>
<keyword evidence="3" id="KW-0285">Flavoprotein</keyword>
<proteinExistence type="inferred from homology"/>
<dbReference type="InterPro" id="IPR036188">
    <property type="entry name" value="FAD/NAD-bd_sf"/>
</dbReference>
<dbReference type="InterPro" id="IPR012999">
    <property type="entry name" value="Pyr_OxRdtase_I_AS"/>
</dbReference>
<dbReference type="Pfam" id="PF09335">
    <property type="entry name" value="VTT_dom"/>
    <property type="match status" value="1"/>
</dbReference>
<feature type="transmembrane region" description="Helical" evidence="9">
    <location>
        <begin position="179"/>
        <end position="200"/>
    </location>
</feature>
<evidence type="ECO:0000256" key="9">
    <source>
        <dbReference type="SAM" id="Phobius"/>
    </source>
</evidence>
<keyword evidence="9" id="KW-0472">Membrane</keyword>
<protein>
    <submittedName>
        <fullName evidence="13">Mercuric reductase</fullName>
        <ecNumber evidence="13">1.16.1.1</ecNumber>
    </submittedName>
</protein>
<organism evidence="13">
    <name type="scientific">mine drainage metagenome</name>
    <dbReference type="NCBI Taxonomy" id="410659"/>
    <lineage>
        <taxon>unclassified sequences</taxon>
        <taxon>metagenomes</taxon>
        <taxon>ecological metagenomes</taxon>
    </lineage>
</organism>
<dbReference type="GO" id="GO:0016152">
    <property type="term" value="F:mercury (II) reductase (NADP+) activity"/>
    <property type="evidence" value="ECO:0007669"/>
    <property type="project" value="UniProtKB-EC"/>
</dbReference>
<evidence type="ECO:0000259" key="10">
    <source>
        <dbReference type="Pfam" id="PF02852"/>
    </source>
</evidence>
<name>A0A1J5QEB2_9ZZZZ</name>
<keyword evidence="8" id="KW-0676">Redox-active center</keyword>
<dbReference type="GO" id="GO:0003955">
    <property type="term" value="F:NAD(P)H dehydrogenase (quinone) activity"/>
    <property type="evidence" value="ECO:0007669"/>
    <property type="project" value="TreeGrafter"/>
</dbReference>
<dbReference type="InterPro" id="IPR004099">
    <property type="entry name" value="Pyr_nucl-diS_OxRdtase_dimer"/>
</dbReference>
<comment type="similarity">
    <text evidence="2">Belongs to the class-I pyridine nucleotide-disulfide oxidoreductase family.</text>
</comment>
<feature type="domain" description="FAD/NAD(P)-binding" evidence="11">
    <location>
        <begin position="252"/>
        <end position="572"/>
    </location>
</feature>
<gene>
    <name evidence="13" type="primary">merA_8</name>
    <name evidence="13" type="ORF">GALL_363290</name>
</gene>
<feature type="transmembrane region" description="Helical" evidence="9">
    <location>
        <begin position="146"/>
        <end position="167"/>
    </location>
</feature>
<evidence type="ECO:0000256" key="8">
    <source>
        <dbReference type="ARBA" id="ARBA00023284"/>
    </source>
</evidence>
<keyword evidence="6 13" id="KW-0560">Oxidoreductase</keyword>
<dbReference type="GO" id="GO:0016668">
    <property type="term" value="F:oxidoreductase activity, acting on a sulfur group of donors, NAD(P) as acceptor"/>
    <property type="evidence" value="ECO:0007669"/>
    <property type="project" value="InterPro"/>
</dbReference>
<dbReference type="Gene3D" id="3.50.50.60">
    <property type="entry name" value="FAD/NAD(P)-binding domain"/>
    <property type="match status" value="2"/>
</dbReference>
<dbReference type="InterPro" id="IPR023753">
    <property type="entry name" value="FAD/NAD-binding_dom"/>
</dbReference>
<feature type="transmembrane region" description="Helical" evidence="9">
    <location>
        <begin position="66"/>
        <end position="88"/>
    </location>
</feature>
<evidence type="ECO:0000256" key="3">
    <source>
        <dbReference type="ARBA" id="ARBA00022630"/>
    </source>
</evidence>
<keyword evidence="9" id="KW-1133">Transmembrane helix</keyword>
<dbReference type="PANTHER" id="PTHR43014">
    <property type="entry name" value="MERCURIC REDUCTASE"/>
    <property type="match status" value="1"/>
</dbReference>
<dbReference type="PANTHER" id="PTHR43014:SF2">
    <property type="entry name" value="MERCURIC REDUCTASE"/>
    <property type="match status" value="1"/>
</dbReference>
<dbReference type="SUPFAM" id="SSF51905">
    <property type="entry name" value="FAD/NAD(P)-binding domain"/>
    <property type="match status" value="1"/>
</dbReference>
<feature type="domain" description="VTT" evidence="12">
    <location>
        <begin position="84"/>
        <end position="197"/>
    </location>
</feature>
<dbReference type="Gene3D" id="3.30.390.30">
    <property type="match status" value="1"/>
</dbReference>
<keyword evidence="5" id="KW-0521">NADP</keyword>
<comment type="cofactor">
    <cofactor evidence="1">
        <name>FAD</name>
        <dbReference type="ChEBI" id="CHEBI:57692"/>
    </cofactor>
</comment>
<dbReference type="PRINTS" id="PR00368">
    <property type="entry name" value="FADPNR"/>
</dbReference>
<feature type="transmembrane region" description="Helical" evidence="9">
    <location>
        <begin position="100"/>
        <end position="126"/>
    </location>
</feature>
<evidence type="ECO:0000259" key="11">
    <source>
        <dbReference type="Pfam" id="PF07992"/>
    </source>
</evidence>
<evidence type="ECO:0000256" key="7">
    <source>
        <dbReference type="ARBA" id="ARBA00023157"/>
    </source>
</evidence>
<dbReference type="Pfam" id="PF02852">
    <property type="entry name" value="Pyr_redox_dim"/>
    <property type="match status" value="1"/>
</dbReference>
<keyword evidence="4" id="KW-0274">FAD</keyword>
<evidence type="ECO:0000256" key="4">
    <source>
        <dbReference type="ARBA" id="ARBA00022827"/>
    </source>
</evidence>
<dbReference type="InterPro" id="IPR032816">
    <property type="entry name" value="VTT_dom"/>
</dbReference>
<dbReference type="EC" id="1.16.1.1" evidence="13"/>
<feature type="transmembrane region" description="Helical" evidence="9">
    <location>
        <begin position="252"/>
        <end position="270"/>
    </location>
</feature>
<dbReference type="AlphaFoldDB" id="A0A1J5QEB2"/>
<dbReference type="GO" id="GO:0050660">
    <property type="term" value="F:flavin adenine dinucleotide binding"/>
    <property type="evidence" value="ECO:0007669"/>
    <property type="project" value="TreeGrafter"/>
</dbReference>
<dbReference type="PRINTS" id="PR00411">
    <property type="entry name" value="PNDRDTASEI"/>
</dbReference>
<evidence type="ECO:0000313" key="13">
    <source>
        <dbReference type="EMBL" id="OIQ81902.1"/>
    </source>
</evidence>
<accession>A0A1J5QEB2</accession>
<keyword evidence="9" id="KW-0812">Transmembrane</keyword>
<evidence type="ECO:0000256" key="1">
    <source>
        <dbReference type="ARBA" id="ARBA00001974"/>
    </source>
</evidence>